<dbReference type="SUPFAM" id="SSF50494">
    <property type="entry name" value="Trypsin-like serine proteases"/>
    <property type="match status" value="1"/>
</dbReference>
<evidence type="ECO:0000313" key="3">
    <source>
        <dbReference type="EMBL" id="KAK9502383.1"/>
    </source>
</evidence>
<dbReference type="GO" id="GO:0004252">
    <property type="term" value="F:serine-type endopeptidase activity"/>
    <property type="evidence" value="ECO:0007669"/>
    <property type="project" value="InterPro"/>
</dbReference>
<keyword evidence="1" id="KW-0472">Membrane</keyword>
<dbReference type="EMBL" id="JAPXFL010000008">
    <property type="protein sequence ID" value="KAK9502383.1"/>
    <property type="molecule type" value="Genomic_DNA"/>
</dbReference>
<comment type="caution">
    <text evidence="3">The sequence shown here is derived from an EMBL/GenBank/DDBJ whole genome shotgun (WGS) entry which is preliminary data.</text>
</comment>
<dbReference type="Proteomes" id="UP001461498">
    <property type="component" value="Unassembled WGS sequence"/>
</dbReference>
<feature type="transmembrane region" description="Helical" evidence="1">
    <location>
        <begin position="6"/>
        <end position="27"/>
    </location>
</feature>
<dbReference type="SMART" id="SM00020">
    <property type="entry name" value="Tryp_SPc"/>
    <property type="match status" value="1"/>
</dbReference>
<dbReference type="PANTHER" id="PTHR24260">
    <property type="match status" value="1"/>
</dbReference>
<dbReference type="PANTHER" id="PTHR24260:SF136">
    <property type="entry name" value="GH08193P-RELATED"/>
    <property type="match status" value="1"/>
</dbReference>
<dbReference type="InterPro" id="IPR043504">
    <property type="entry name" value="Peptidase_S1_PA_chymotrypsin"/>
</dbReference>
<dbReference type="InterPro" id="IPR001314">
    <property type="entry name" value="Peptidase_S1A"/>
</dbReference>
<gene>
    <name evidence="3" type="ORF">O3M35_011168</name>
</gene>
<feature type="domain" description="Peptidase S1" evidence="2">
    <location>
        <begin position="55"/>
        <end position="329"/>
    </location>
</feature>
<dbReference type="InterPro" id="IPR009003">
    <property type="entry name" value="Peptidase_S1_PA"/>
</dbReference>
<keyword evidence="4" id="KW-1185">Reference proteome</keyword>
<dbReference type="AlphaFoldDB" id="A0AAW1CZS2"/>
<dbReference type="Gene3D" id="2.40.10.10">
    <property type="entry name" value="Trypsin-like serine proteases"/>
    <property type="match status" value="1"/>
</dbReference>
<sequence length="401" mass="46073">MLTMIIYWRMIVLFGLVSVCLSVGLYYDDYIEEEAYRSDEYEQDLIRLSQSVTVPFIGLIKAKQRTCTASLLKPNWAITSSSCIHKLRPDEVTIIFAIDSIKDSNGIQVKAIQLFLYPEYNPQGYHNDIALIRFTPSLPSAVQVIPFGIYDWPENLQMICNTAGFNHTNQAFNVNATAARGYKYCLCMNEDRFVCVNQSKTFANNFCTTDIGGPLICENYLFGIRFGLYDKYICNGDKQSLEKVITNCTRSELINQTNTSKNAIKHDINNNETSLSEQIDNEMNITENGIETNTRHVNALSYTPCKHLETTIIYTYINDYVPWMESVMETSEGKLSRKKRPTGMRNFHAYDYQIRVDSEVRNIERSVEGAEESEDVEDWNAWLNPTVLYRTSRLALRVMCI</sequence>
<reference evidence="3 4" key="1">
    <citation type="submission" date="2022-12" db="EMBL/GenBank/DDBJ databases">
        <title>Chromosome-level genome assembly of true bugs.</title>
        <authorList>
            <person name="Ma L."/>
            <person name="Li H."/>
        </authorList>
    </citation>
    <scope>NUCLEOTIDE SEQUENCE [LARGE SCALE GENOMIC DNA]</scope>
    <source>
        <strain evidence="3">Lab_2022b</strain>
    </source>
</reference>
<organism evidence="3 4">
    <name type="scientific">Rhynocoris fuscipes</name>
    <dbReference type="NCBI Taxonomy" id="488301"/>
    <lineage>
        <taxon>Eukaryota</taxon>
        <taxon>Metazoa</taxon>
        <taxon>Ecdysozoa</taxon>
        <taxon>Arthropoda</taxon>
        <taxon>Hexapoda</taxon>
        <taxon>Insecta</taxon>
        <taxon>Pterygota</taxon>
        <taxon>Neoptera</taxon>
        <taxon>Paraneoptera</taxon>
        <taxon>Hemiptera</taxon>
        <taxon>Heteroptera</taxon>
        <taxon>Panheteroptera</taxon>
        <taxon>Cimicomorpha</taxon>
        <taxon>Reduviidae</taxon>
        <taxon>Harpactorinae</taxon>
        <taxon>Harpactorini</taxon>
        <taxon>Rhynocoris</taxon>
    </lineage>
</organism>
<dbReference type="PRINTS" id="PR00722">
    <property type="entry name" value="CHYMOTRYPSIN"/>
</dbReference>
<dbReference type="PROSITE" id="PS50240">
    <property type="entry name" value="TRYPSIN_DOM"/>
    <property type="match status" value="1"/>
</dbReference>
<evidence type="ECO:0000313" key="4">
    <source>
        <dbReference type="Proteomes" id="UP001461498"/>
    </source>
</evidence>
<evidence type="ECO:0000259" key="2">
    <source>
        <dbReference type="PROSITE" id="PS50240"/>
    </source>
</evidence>
<proteinExistence type="predicted"/>
<name>A0AAW1CZS2_9HEMI</name>
<keyword evidence="1" id="KW-0812">Transmembrane</keyword>
<dbReference type="Pfam" id="PF00089">
    <property type="entry name" value="Trypsin"/>
    <property type="match status" value="1"/>
</dbReference>
<protein>
    <recommendedName>
        <fullName evidence="2">Peptidase S1 domain-containing protein</fullName>
    </recommendedName>
</protein>
<dbReference type="GO" id="GO:0006508">
    <property type="term" value="P:proteolysis"/>
    <property type="evidence" value="ECO:0007669"/>
    <property type="project" value="InterPro"/>
</dbReference>
<evidence type="ECO:0000256" key="1">
    <source>
        <dbReference type="SAM" id="Phobius"/>
    </source>
</evidence>
<dbReference type="InterPro" id="IPR001254">
    <property type="entry name" value="Trypsin_dom"/>
</dbReference>
<accession>A0AAW1CZS2</accession>
<keyword evidence="1" id="KW-1133">Transmembrane helix</keyword>
<dbReference type="InterPro" id="IPR051333">
    <property type="entry name" value="CLIP_Serine_Protease"/>
</dbReference>